<dbReference type="EMBL" id="RBZO01000018">
    <property type="protein sequence ID" value="RKQ14745.1"/>
    <property type="molecule type" value="Genomic_DNA"/>
</dbReference>
<dbReference type="InterPro" id="IPR001898">
    <property type="entry name" value="SLC13A/DASS"/>
</dbReference>
<feature type="transmembrane region" description="Helical" evidence="9">
    <location>
        <begin position="431"/>
        <end position="454"/>
    </location>
</feature>
<comment type="similarity">
    <text evidence="2">Belongs to the SLC13A/DASS transporter (TC 2.A.47) family. NADC subfamily.</text>
</comment>
<name>A0A494YXK3_9BACI</name>
<feature type="transmembrane region" description="Helical" evidence="9">
    <location>
        <begin position="14"/>
        <end position="38"/>
    </location>
</feature>
<dbReference type="Pfam" id="PF00939">
    <property type="entry name" value="Na_sulph_symp"/>
    <property type="match status" value="1"/>
</dbReference>
<dbReference type="GO" id="GO:0015293">
    <property type="term" value="F:symporter activity"/>
    <property type="evidence" value="ECO:0007669"/>
    <property type="project" value="UniProtKB-KW"/>
</dbReference>
<feature type="transmembrane region" description="Helical" evidence="9">
    <location>
        <begin position="393"/>
        <end position="411"/>
    </location>
</feature>
<reference evidence="10 11" key="1">
    <citation type="journal article" date="2015" name="Antonie Van Leeuwenhoek">
        <title>Oceanobacillus bengalensis sp. nov., a bacterium isolated from seawater of the Bay of Bengal.</title>
        <authorList>
            <person name="Yongchang O."/>
            <person name="Xiang W."/>
            <person name="Wang G."/>
        </authorList>
    </citation>
    <scope>NUCLEOTIDE SEQUENCE [LARGE SCALE GENOMIC DNA]</scope>
    <source>
        <strain evidence="10 11">MCCC 1K00260</strain>
    </source>
</reference>
<feature type="transmembrane region" description="Helical" evidence="9">
    <location>
        <begin position="104"/>
        <end position="129"/>
    </location>
</feature>
<accession>A0A494YXK3</accession>
<proteinExistence type="inferred from homology"/>
<gene>
    <name evidence="10" type="ORF">D8M05_11895</name>
</gene>
<feature type="transmembrane region" description="Helical" evidence="9">
    <location>
        <begin position="351"/>
        <end position="381"/>
    </location>
</feature>
<comment type="subcellular location">
    <subcellularLocation>
        <location evidence="1">Membrane</location>
        <topology evidence="1">Multi-pass membrane protein</topology>
    </subcellularLocation>
</comment>
<evidence type="ECO:0000256" key="1">
    <source>
        <dbReference type="ARBA" id="ARBA00004141"/>
    </source>
</evidence>
<evidence type="ECO:0000256" key="6">
    <source>
        <dbReference type="ARBA" id="ARBA00022989"/>
    </source>
</evidence>
<evidence type="ECO:0000256" key="2">
    <source>
        <dbReference type="ARBA" id="ARBA00006772"/>
    </source>
</evidence>
<evidence type="ECO:0000256" key="9">
    <source>
        <dbReference type="SAM" id="Phobius"/>
    </source>
</evidence>
<keyword evidence="5" id="KW-0813">Transport</keyword>
<feature type="transmembrane region" description="Helical" evidence="9">
    <location>
        <begin position="280"/>
        <end position="300"/>
    </location>
</feature>
<comment type="caution">
    <text evidence="10">The sequence shown here is derived from an EMBL/GenBank/DDBJ whole genome shotgun (WGS) entry which is preliminary data.</text>
</comment>
<dbReference type="Proteomes" id="UP000281813">
    <property type="component" value="Unassembled WGS sequence"/>
</dbReference>
<keyword evidence="4 9" id="KW-0812">Transmembrane</keyword>
<feature type="transmembrane region" description="Helical" evidence="9">
    <location>
        <begin position="164"/>
        <end position="184"/>
    </location>
</feature>
<evidence type="ECO:0000256" key="7">
    <source>
        <dbReference type="ARBA" id="ARBA00023136"/>
    </source>
</evidence>
<organism evidence="10 11">
    <name type="scientific">Oceanobacillus bengalensis</name>
    <dbReference type="NCBI Taxonomy" id="1435466"/>
    <lineage>
        <taxon>Bacteria</taxon>
        <taxon>Bacillati</taxon>
        <taxon>Bacillota</taxon>
        <taxon>Bacilli</taxon>
        <taxon>Bacillales</taxon>
        <taxon>Bacillaceae</taxon>
        <taxon>Oceanobacillus</taxon>
    </lineage>
</organism>
<protein>
    <recommendedName>
        <fullName evidence="3">Sodium-dependent dicarboxylate transporter SdcS</fullName>
    </recommendedName>
    <alternativeName>
        <fullName evidence="8">Na(+)/dicarboxylate symporter</fullName>
    </alternativeName>
</protein>
<feature type="transmembrane region" description="Helical" evidence="9">
    <location>
        <begin position="204"/>
        <end position="228"/>
    </location>
</feature>
<dbReference type="OrthoDB" id="2339361at2"/>
<evidence type="ECO:0000313" key="11">
    <source>
        <dbReference type="Proteomes" id="UP000281813"/>
    </source>
</evidence>
<keyword evidence="6 9" id="KW-1133">Transmembrane helix</keyword>
<dbReference type="PANTHER" id="PTHR10283:SF82">
    <property type="entry name" value="SOLUTE CARRIER FAMILY 13 MEMBER 2"/>
    <property type="match status" value="1"/>
</dbReference>
<dbReference type="GO" id="GO:0008514">
    <property type="term" value="F:organic anion transmembrane transporter activity"/>
    <property type="evidence" value="ECO:0007669"/>
    <property type="project" value="UniProtKB-ARBA"/>
</dbReference>
<evidence type="ECO:0000256" key="8">
    <source>
        <dbReference type="ARBA" id="ARBA00031174"/>
    </source>
</evidence>
<dbReference type="NCBIfam" id="TIGR00785">
    <property type="entry name" value="dass"/>
    <property type="match status" value="1"/>
</dbReference>
<evidence type="ECO:0000256" key="5">
    <source>
        <dbReference type="ARBA" id="ARBA00022847"/>
    </source>
</evidence>
<dbReference type="GO" id="GO:0005886">
    <property type="term" value="C:plasma membrane"/>
    <property type="evidence" value="ECO:0007669"/>
    <property type="project" value="TreeGrafter"/>
</dbReference>
<feature type="transmembrane region" description="Helical" evidence="9">
    <location>
        <begin position="50"/>
        <end position="67"/>
    </location>
</feature>
<feature type="transmembrane region" description="Helical" evidence="9">
    <location>
        <begin position="73"/>
        <end position="92"/>
    </location>
</feature>
<keyword evidence="5" id="KW-0769">Symport</keyword>
<dbReference type="AlphaFoldDB" id="A0A494YXK3"/>
<evidence type="ECO:0000256" key="4">
    <source>
        <dbReference type="ARBA" id="ARBA00022692"/>
    </source>
</evidence>
<evidence type="ECO:0000313" key="10">
    <source>
        <dbReference type="EMBL" id="RKQ14745.1"/>
    </source>
</evidence>
<sequence>MKINHTSFFYIINLLSWLLVLVIPIEHALMVIVLIFAFSGWAFGVWPQSIISLGILLYLEILGIFTFEEGLQGYAQPFVWLLVATFVIAAGFEETGLGRRIALAILSLVKGNGAASIGVVILSLTVLGLLIPTGAGRIAMILPVCIGLIEVVKASGGGSSYAKSVLIAVTFTSSFMSFAIITGSSSSVYAASTIQLTTGFFWSYGYWLIVNGPIAILMLLILWGVLLWKFPLEKASWSDGRAYIALKLEEMGTISPKEMKLFLLSIIMLTGWITEPLHGYSVSMTAMLVALLSCLPVVGVQKWKRASKSINWDVIILFGAAYALAEAIQTNGTADWVAAGLVQFIPQNSPILTALVMIIIVSIFRFGFANMLGITAVFLPFSISLAQSLSINPVWLAQIVVISCSIGYFLPSQSPANLMTFALGQYTRKDLSSVGMYLFLAIIPITLLLAYFYWPLIGLNPN</sequence>
<dbReference type="RefSeq" id="WP_121132059.1">
    <property type="nucleotide sequence ID" value="NZ_JBHUIL010000022.1"/>
</dbReference>
<evidence type="ECO:0000256" key="3">
    <source>
        <dbReference type="ARBA" id="ARBA00020150"/>
    </source>
</evidence>
<feature type="transmembrane region" description="Helical" evidence="9">
    <location>
        <begin position="135"/>
        <end position="152"/>
    </location>
</feature>
<dbReference type="GO" id="GO:1905039">
    <property type="term" value="P:carboxylic acid transmembrane transport"/>
    <property type="evidence" value="ECO:0007669"/>
    <property type="project" value="UniProtKB-ARBA"/>
</dbReference>
<keyword evidence="11" id="KW-1185">Reference proteome</keyword>
<dbReference type="PANTHER" id="PTHR10283">
    <property type="entry name" value="SOLUTE CARRIER FAMILY 13 MEMBER"/>
    <property type="match status" value="1"/>
</dbReference>
<keyword evidence="7 9" id="KW-0472">Membrane</keyword>